<reference evidence="2" key="1">
    <citation type="submission" date="2015-07" db="EMBL/GenBank/DDBJ databases">
        <title>Fjat-10036 dsm4.</title>
        <authorList>
            <person name="Liu B."/>
            <person name="Wang J."/>
            <person name="Zhu Y."/>
            <person name="Liu G."/>
            <person name="Chen Q."/>
            <person name="Chen Z."/>
            <person name="Lan J."/>
            <person name="Che J."/>
            <person name="Ge C."/>
            <person name="Shi H."/>
            <person name="Pan Z."/>
            <person name="Liu X."/>
        </authorList>
    </citation>
    <scope>NUCLEOTIDE SEQUENCE [LARGE SCALE GENOMIC DNA]</scope>
    <source>
        <strain evidence="2">DSM 4</strain>
    </source>
</reference>
<proteinExistence type="predicted"/>
<dbReference type="AlphaFoldDB" id="A0A0M0GD22"/>
<organism evidence="1 2">
    <name type="scientific">Sporosarcina globispora</name>
    <name type="common">Bacillus globisporus</name>
    <dbReference type="NCBI Taxonomy" id="1459"/>
    <lineage>
        <taxon>Bacteria</taxon>
        <taxon>Bacillati</taxon>
        <taxon>Bacillota</taxon>
        <taxon>Bacilli</taxon>
        <taxon>Bacillales</taxon>
        <taxon>Caryophanaceae</taxon>
        <taxon>Sporosarcina</taxon>
    </lineage>
</organism>
<sequence length="63" mass="7285">MDQVLMWVDQESLKKFIRGEEFTAWSDQGSSELVQVSVPSKAIATFEEKSGSIQFNLFKKELW</sequence>
<keyword evidence="2" id="KW-1185">Reference proteome</keyword>
<accession>A0A0M0GD22</accession>
<dbReference type="RefSeq" id="WP_053434784.1">
    <property type="nucleotide sequence ID" value="NZ_LGUF01000007.1"/>
</dbReference>
<dbReference type="EMBL" id="LGUF01000007">
    <property type="protein sequence ID" value="KON87432.1"/>
    <property type="molecule type" value="Genomic_DNA"/>
</dbReference>
<dbReference type="STRING" id="1459.AF332_11740"/>
<comment type="caution">
    <text evidence="1">The sequence shown here is derived from an EMBL/GenBank/DDBJ whole genome shotgun (WGS) entry which is preliminary data.</text>
</comment>
<dbReference type="OrthoDB" id="9917616at2"/>
<evidence type="ECO:0000313" key="2">
    <source>
        <dbReference type="Proteomes" id="UP000037109"/>
    </source>
</evidence>
<gene>
    <name evidence="1" type="ORF">AF332_11740</name>
</gene>
<evidence type="ECO:0000313" key="1">
    <source>
        <dbReference type="EMBL" id="KON87432.1"/>
    </source>
</evidence>
<name>A0A0M0GD22_SPOGL</name>
<dbReference type="PATRIC" id="fig|1459.3.peg.2528"/>
<protein>
    <submittedName>
        <fullName evidence="1">Uncharacterized protein</fullName>
    </submittedName>
</protein>
<dbReference type="Proteomes" id="UP000037109">
    <property type="component" value="Unassembled WGS sequence"/>
</dbReference>